<dbReference type="SMART" id="SM01041">
    <property type="entry name" value="BRO1"/>
    <property type="match status" value="1"/>
</dbReference>
<dbReference type="GO" id="GO:0007165">
    <property type="term" value="P:signal transduction"/>
    <property type="evidence" value="ECO:0007669"/>
    <property type="project" value="InterPro"/>
</dbReference>
<dbReference type="Gene3D" id="1.10.287.160">
    <property type="entry name" value="HR1 repeat"/>
    <property type="match status" value="1"/>
</dbReference>
<gene>
    <name evidence="8" type="ORF">QYM36_001035</name>
</gene>
<dbReference type="GO" id="GO:0051497">
    <property type="term" value="P:negative regulation of stress fiber assembly"/>
    <property type="evidence" value="ECO:0007669"/>
    <property type="project" value="TreeGrafter"/>
</dbReference>
<feature type="compositionally biased region" description="Low complexity" evidence="4">
    <location>
        <begin position="659"/>
        <end position="690"/>
    </location>
</feature>
<dbReference type="CDD" id="cd11633">
    <property type="entry name" value="HR1_Rhophilin-1"/>
    <property type="match status" value="1"/>
</dbReference>
<dbReference type="Gene3D" id="1.25.40.280">
    <property type="entry name" value="alix/aip1 like domains"/>
    <property type="match status" value="1"/>
</dbReference>
<sequence length="758" mass="85117">MAHVAALKSQNRAVRRGSDPRGATCRSKLQTKRTKINLEINKELRLRDGAENLYRATNNKKLRETVALELSFLNSNLQLLKEELAQLNSNIEVYQAPTTGNDHNNALPMIPLGLKETKEVLLREPFMEFLQDHYGEDSNDYDDCIDELCDLRQAMRTPSRDASGVSLLYEYYNQLYFVERRFFPSDRSLGVFFEWYDSLTGIPSAQRTVAFEKACVLFNLGALHTQIGVRQDRRTGPGLDAAADSFLRAAAIFKYILENFTNAPSMDLAAEMLEALVLLMLAQARECLFEKLSLYGANNNANTPDRSRKRERRNRGMTEYSVDRSETNDDFLNNDEDDFVASFESAQEAAEVSDSYDRVSQAFDVDLIKEYVPAPWLTLVRVKSEHYRALAHSQTGKTLLLYKGELGPLVKETLGYMYAGSPTEFTTVDIRIPKNFEEKRILALAHLRKASETHEESQRLQRMCRELRRREQLALILRNVYLEAMDTLADAQEVAEPLDIDLDPPSIMPATKFQLTLAPPDFAQYPVSDLFRRLGPVSLFSARHRWSKPKLCKLNKLSDQGFGFSVKGEGPVVIAGVDGGSLADLGGVCEGDVIIGIGEADTRWSSHEDVVNRIKSSGDVLTLRLVTPLDRTGYFRTDTLPNNKGRKPLANQPTKYDFSCSKTSTTSSSSGVSSSGSRNLCSPTSSSTSSYKPRAKSEDRSKNSRYSDSTLDRSADSTLSSRLKMTWTLFRKGKKTERNLGQSKAYSGGLYKSSITLR</sequence>
<feature type="domain" description="BRO1" evidence="6">
    <location>
        <begin position="108"/>
        <end position="537"/>
    </location>
</feature>
<evidence type="ECO:0000259" key="6">
    <source>
        <dbReference type="PROSITE" id="PS51180"/>
    </source>
</evidence>
<evidence type="ECO:0000259" key="5">
    <source>
        <dbReference type="PROSITE" id="PS50106"/>
    </source>
</evidence>
<dbReference type="AlphaFoldDB" id="A0AA88IPF3"/>
<dbReference type="SUPFAM" id="SSF50156">
    <property type="entry name" value="PDZ domain-like"/>
    <property type="match status" value="1"/>
</dbReference>
<dbReference type="Pfam" id="PF02185">
    <property type="entry name" value="HR1"/>
    <property type="match status" value="1"/>
</dbReference>
<dbReference type="PROSITE" id="PS51180">
    <property type="entry name" value="BRO1"/>
    <property type="match status" value="1"/>
</dbReference>
<keyword evidence="2 3" id="KW-0175">Coiled coil</keyword>
<feature type="coiled-coil region" evidence="3">
    <location>
        <begin position="63"/>
        <end position="90"/>
    </location>
</feature>
<comment type="similarity">
    <text evidence="1">Belongs to the RHPN family.</text>
</comment>
<evidence type="ECO:0000256" key="3">
    <source>
        <dbReference type="SAM" id="Coils"/>
    </source>
</evidence>
<feature type="domain" description="REM-1" evidence="7">
    <location>
        <begin position="19"/>
        <end position="93"/>
    </location>
</feature>
<dbReference type="SUPFAM" id="SSF46585">
    <property type="entry name" value="HR1 repeat"/>
    <property type="match status" value="1"/>
</dbReference>
<feature type="region of interest" description="Disordered" evidence="4">
    <location>
        <begin position="300"/>
        <end position="328"/>
    </location>
</feature>
<dbReference type="Pfam" id="PF03097">
    <property type="entry name" value="BRO1"/>
    <property type="match status" value="1"/>
</dbReference>
<dbReference type="EMBL" id="JAVRJZ010000003">
    <property type="protein sequence ID" value="KAK2724382.1"/>
    <property type="molecule type" value="Genomic_DNA"/>
</dbReference>
<dbReference type="PROSITE" id="PS50106">
    <property type="entry name" value="PDZ"/>
    <property type="match status" value="1"/>
</dbReference>
<feature type="domain" description="PDZ" evidence="5">
    <location>
        <begin position="551"/>
        <end position="629"/>
    </location>
</feature>
<evidence type="ECO:0008006" key="10">
    <source>
        <dbReference type="Google" id="ProtNLM"/>
    </source>
</evidence>
<evidence type="ECO:0000256" key="1">
    <source>
        <dbReference type="ARBA" id="ARBA00010369"/>
    </source>
</evidence>
<name>A0AA88IPF3_ARTSF</name>
<dbReference type="SMART" id="SM00742">
    <property type="entry name" value="Hr1"/>
    <property type="match status" value="1"/>
</dbReference>
<reference evidence="8" key="1">
    <citation type="submission" date="2023-07" db="EMBL/GenBank/DDBJ databases">
        <title>Chromosome-level genome assembly of Artemia franciscana.</title>
        <authorList>
            <person name="Jo E."/>
        </authorList>
    </citation>
    <scope>NUCLEOTIDE SEQUENCE</scope>
    <source>
        <tissue evidence="8">Whole body</tissue>
    </source>
</reference>
<dbReference type="InterPro" id="IPR047138">
    <property type="entry name" value="RHPN1_2"/>
</dbReference>
<dbReference type="PROSITE" id="PS51860">
    <property type="entry name" value="REM_1"/>
    <property type="match status" value="1"/>
</dbReference>
<dbReference type="InterPro" id="IPR004328">
    <property type="entry name" value="BRO1_dom"/>
</dbReference>
<dbReference type="Proteomes" id="UP001187531">
    <property type="component" value="Unassembled WGS sequence"/>
</dbReference>
<dbReference type="Gene3D" id="2.30.42.10">
    <property type="match status" value="1"/>
</dbReference>
<dbReference type="InterPro" id="IPR036274">
    <property type="entry name" value="HR1_rpt_sf"/>
</dbReference>
<evidence type="ECO:0000256" key="4">
    <source>
        <dbReference type="SAM" id="MobiDB-lite"/>
    </source>
</evidence>
<evidence type="ECO:0000256" key="2">
    <source>
        <dbReference type="PROSITE-ProRule" id="PRU01207"/>
    </source>
</evidence>
<dbReference type="InterPro" id="IPR011072">
    <property type="entry name" value="HR1_rho-bd"/>
</dbReference>
<comment type="caution">
    <text evidence="8">The sequence shown here is derived from an EMBL/GenBank/DDBJ whole genome shotgun (WGS) entry which is preliminary data.</text>
</comment>
<protein>
    <recommendedName>
        <fullName evidence="10">Rhophilin-2</fullName>
    </recommendedName>
</protein>
<dbReference type="PANTHER" id="PTHR23031">
    <property type="entry name" value="RHOPHILIN"/>
    <property type="match status" value="1"/>
</dbReference>
<proteinExistence type="inferred from homology"/>
<dbReference type="InterPro" id="IPR036034">
    <property type="entry name" value="PDZ_sf"/>
</dbReference>
<evidence type="ECO:0000259" key="7">
    <source>
        <dbReference type="PROSITE" id="PS51860"/>
    </source>
</evidence>
<evidence type="ECO:0000313" key="8">
    <source>
        <dbReference type="EMBL" id="KAK2724382.1"/>
    </source>
</evidence>
<organism evidence="8 9">
    <name type="scientific">Artemia franciscana</name>
    <name type="common">Brine shrimp</name>
    <name type="synonym">Artemia sanfranciscana</name>
    <dbReference type="NCBI Taxonomy" id="6661"/>
    <lineage>
        <taxon>Eukaryota</taxon>
        <taxon>Metazoa</taxon>
        <taxon>Ecdysozoa</taxon>
        <taxon>Arthropoda</taxon>
        <taxon>Crustacea</taxon>
        <taxon>Branchiopoda</taxon>
        <taxon>Anostraca</taxon>
        <taxon>Artemiidae</taxon>
        <taxon>Artemia</taxon>
    </lineage>
</organism>
<dbReference type="Pfam" id="PF00595">
    <property type="entry name" value="PDZ"/>
    <property type="match status" value="1"/>
</dbReference>
<feature type="region of interest" description="Disordered" evidence="4">
    <location>
        <begin position="1"/>
        <end position="26"/>
    </location>
</feature>
<dbReference type="SMART" id="SM00228">
    <property type="entry name" value="PDZ"/>
    <property type="match status" value="1"/>
</dbReference>
<feature type="region of interest" description="Disordered" evidence="4">
    <location>
        <begin position="636"/>
        <end position="715"/>
    </location>
</feature>
<dbReference type="PANTHER" id="PTHR23031:SF15">
    <property type="entry name" value="LD12055P"/>
    <property type="match status" value="1"/>
</dbReference>
<dbReference type="InterPro" id="IPR038499">
    <property type="entry name" value="BRO1_sf"/>
</dbReference>
<evidence type="ECO:0000313" key="9">
    <source>
        <dbReference type="Proteomes" id="UP001187531"/>
    </source>
</evidence>
<dbReference type="InterPro" id="IPR001478">
    <property type="entry name" value="PDZ"/>
</dbReference>
<keyword evidence="9" id="KW-1185">Reference proteome</keyword>
<accession>A0AA88IPF3</accession>